<protein>
    <submittedName>
        <fullName evidence="6">Protein SPOROCYTELESS-like</fullName>
    </submittedName>
</protein>
<dbReference type="InterPro" id="IPR014855">
    <property type="entry name" value="NOZZLE"/>
</dbReference>
<dbReference type="OrthoDB" id="1917522at2759"/>
<dbReference type="PANTHER" id="PTHR33388:SF20">
    <property type="entry name" value="(RAPE) HYPOTHETICAL PROTEIN"/>
    <property type="match status" value="1"/>
</dbReference>
<reference evidence="6" key="1">
    <citation type="submission" date="2025-08" db="UniProtKB">
        <authorList>
            <consortium name="RefSeq"/>
        </authorList>
    </citation>
    <scope>IDENTIFICATION</scope>
    <source>
        <tissue evidence="6">Leaf</tissue>
    </source>
</reference>
<dbReference type="Proteomes" id="UP000504610">
    <property type="component" value="Unplaced"/>
</dbReference>
<dbReference type="GO" id="GO:0003700">
    <property type="term" value="F:DNA-binding transcription factor activity"/>
    <property type="evidence" value="ECO:0007669"/>
    <property type="project" value="InterPro"/>
</dbReference>
<dbReference type="GeneID" id="108853259"/>
<evidence type="ECO:0000256" key="3">
    <source>
        <dbReference type="ARBA" id="ARBA00023163"/>
    </source>
</evidence>
<evidence type="ECO:0000256" key="2">
    <source>
        <dbReference type="ARBA" id="ARBA00023015"/>
    </source>
</evidence>
<dbReference type="AlphaFoldDB" id="A0A9W3CPQ6"/>
<accession>A0A9W3CPQ6</accession>
<evidence type="ECO:0000313" key="6">
    <source>
        <dbReference type="RefSeq" id="XP_056853573.1"/>
    </source>
</evidence>
<dbReference type="InterPro" id="IPR040356">
    <property type="entry name" value="SPEAR"/>
</dbReference>
<gene>
    <name evidence="6" type="primary">LOC108853259</name>
</gene>
<feature type="compositionally biased region" description="Polar residues" evidence="4">
    <location>
        <begin position="22"/>
        <end position="39"/>
    </location>
</feature>
<sequence length="276" mass="30023">MVTPLFFTPTNQNPNELMRNTYLVNDSSESLTEPPQKSSGGEPGSKTGEPKRKKPALRGMGVARLERLRIEEEKKNMIEAQGGGDTLAASPNATPSPDPGVVLQGFPSYGTGGPNTRSMFLGGGVGSGQIPVYPPWGFVEPSSIPNPQVYNPSNNHCDVCFKKQRINEDQHVVRSNGGGFSEYTVFPHLLPPDQRSQGFFYDHRIARYSAPTSAPTNQVFNKATNYTGSMEELWSGNPRNETGDVKEYDFFPVSSVSTSVGDCSPNTSTIDLTLKL</sequence>
<evidence type="ECO:0000313" key="5">
    <source>
        <dbReference type="Proteomes" id="UP000504610"/>
    </source>
</evidence>
<evidence type="ECO:0000256" key="4">
    <source>
        <dbReference type="SAM" id="MobiDB-lite"/>
    </source>
</evidence>
<dbReference type="Pfam" id="PF08744">
    <property type="entry name" value="NOZZLE"/>
    <property type="match status" value="1"/>
</dbReference>
<name>A0A9W3CPQ6_RAPSA</name>
<keyword evidence="2" id="KW-0805">Transcription regulation</keyword>
<keyword evidence="5" id="KW-1185">Reference proteome</keyword>
<keyword evidence="3" id="KW-0804">Transcription</keyword>
<dbReference type="KEGG" id="rsz:108853259"/>
<feature type="region of interest" description="Disordered" evidence="4">
    <location>
        <begin position="22"/>
        <end position="62"/>
    </location>
</feature>
<organism evidence="5 6">
    <name type="scientific">Raphanus sativus</name>
    <name type="common">Radish</name>
    <name type="synonym">Raphanus raphanistrum var. sativus</name>
    <dbReference type="NCBI Taxonomy" id="3726"/>
    <lineage>
        <taxon>Eukaryota</taxon>
        <taxon>Viridiplantae</taxon>
        <taxon>Streptophyta</taxon>
        <taxon>Embryophyta</taxon>
        <taxon>Tracheophyta</taxon>
        <taxon>Spermatophyta</taxon>
        <taxon>Magnoliopsida</taxon>
        <taxon>eudicotyledons</taxon>
        <taxon>Gunneridae</taxon>
        <taxon>Pentapetalae</taxon>
        <taxon>rosids</taxon>
        <taxon>malvids</taxon>
        <taxon>Brassicales</taxon>
        <taxon>Brassicaceae</taxon>
        <taxon>Brassiceae</taxon>
        <taxon>Raphanus</taxon>
    </lineage>
</organism>
<keyword evidence="1" id="KW-0678">Repressor</keyword>
<evidence type="ECO:0000256" key="1">
    <source>
        <dbReference type="ARBA" id="ARBA00022491"/>
    </source>
</evidence>
<dbReference type="PANTHER" id="PTHR33388">
    <property type="entry name" value="OS01G0212500 PROTEIN"/>
    <property type="match status" value="1"/>
</dbReference>
<dbReference type="RefSeq" id="XP_056853573.1">
    <property type="nucleotide sequence ID" value="XM_056997593.1"/>
</dbReference>
<proteinExistence type="predicted"/>